<evidence type="ECO:0000313" key="1">
    <source>
        <dbReference type="EMBL" id="MDA2808962.1"/>
    </source>
</evidence>
<dbReference type="PANTHER" id="PTHR36849">
    <property type="entry name" value="CYTOPLASMIC PROTEIN-RELATED"/>
    <property type="match status" value="1"/>
</dbReference>
<protein>
    <submittedName>
        <fullName evidence="1">DUF488 family protein</fullName>
    </submittedName>
</protein>
<dbReference type="Proteomes" id="UP001165685">
    <property type="component" value="Unassembled WGS sequence"/>
</dbReference>
<dbReference type="Pfam" id="PF22752">
    <property type="entry name" value="DUF488-N3i"/>
    <property type="match status" value="1"/>
</dbReference>
<dbReference type="EMBL" id="JAQFWP010000122">
    <property type="protein sequence ID" value="MDA2808962.1"/>
    <property type="molecule type" value="Genomic_DNA"/>
</dbReference>
<evidence type="ECO:0000313" key="2">
    <source>
        <dbReference type="Proteomes" id="UP001165685"/>
    </source>
</evidence>
<dbReference type="PANTHER" id="PTHR36849:SF1">
    <property type="entry name" value="CYTOPLASMIC PROTEIN"/>
    <property type="match status" value="1"/>
</dbReference>
<accession>A0ABT4TXT8</accession>
<sequence>MSDDIRLMRVYDAEGDGGPTEGRVFLVDRLWPRGVRKDALHLDGWLKDAAPSPELRTWFGHDPAKWQEFSARYEQELEGRPEAADPILSALDEGPVTLLYAAKDTEHTHALVLRDFVRSRREGGNGGGGGD</sequence>
<organism evidence="1 2">
    <name type="scientific">Nocardiopsis suaedae</name>
    <dbReference type="NCBI Taxonomy" id="3018444"/>
    <lineage>
        <taxon>Bacteria</taxon>
        <taxon>Bacillati</taxon>
        <taxon>Actinomycetota</taxon>
        <taxon>Actinomycetes</taxon>
        <taxon>Streptosporangiales</taxon>
        <taxon>Nocardiopsidaceae</taxon>
        <taxon>Nocardiopsis</taxon>
    </lineage>
</organism>
<comment type="caution">
    <text evidence="1">The sequence shown here is derived from an EMBL/GenBank/DDBJ whole genome shotgun (WGS) entry which is preliminary data.</text>
</comment>
<keyword evidence="2" id="KW-1185">Reference proteome</keyword>
<gene>
    <name evidence="1" type="ORF">O4U47_30940</name>
</gene>
<name>A0ABT4TXT8_9ACTN</name>
<dbReference type="RefSeq" id="WP_270681547.1">
    <property type="nucleotide sequence ID" value="NZ_JAQFWP010000122.1"/>
</dbReference>
<proteinExistence type="predicted"/>
<dbReference type="InterPro" id="IPR052552">
    <property type="entry name" value="YeaO-like"/>
</dbReference>
<reference evidence="1" key="1">
    <citation type="submission" date="2023-01" db="EMBL/GenBank/DDBJ databases">
        <title>Draft genome sequence of Nocardiopsis sp. LSu2-4 isolated from halophytes.</title>
        <authorList>
            <person name="Duangmal K."/>
            <person name="Chantavorakit T."/>
        </authorList>
    </citation>
    <scope>NUCLEOTIDE SEQUENCE</scope>
    <source>
        <strain evidence="1">LSu2-4</strain>
    </source>
</reference>